<gene>
    <name evidence="3" type="ORF">HID58_035370</name>
</gene>
<dbReference type="CDD" id="cd02440">
    <property type="entry name" value="AdoMet_MTases"/>
    <property type="match status" value="1"/>
</dbReference>
<dbReference type="Pfam" id="PF08241">
    <property type="entry name" value="Methyltransf_11"/>
    <property type="match status" value="1"/>
</dbReference>
<feature type="compositionally biased region" description="Basic and acidic residues" evidence="1">
    <location>
        <begin position="205"/>
        <end position="217"/>
    </location>
</feature>
<dbReference type="InterPro" id="IPR029063">
    <property type="entry name" value="SAM-dependent_MTases_sf"/>
</dbReference>
<comment type="caution">
    <text evidence="3">The sequence shown here is derived from an EMBL/GenBank/DDBJ whole genome shotgun (WGS) entry which is preliminary data.</text>
</comment>
<dbReference type="EMBL" id="JAGKQM010000009">
    <property type="protein sequence ID" value="KAH0912049.1"/>
    <property type="molecule type" value="Genomic_DNA"/>
</dbReference>
<reference evidence="3 4" key="1">
    <citation type="submission" date="2021-05" db="EMBL/GenBank/DDBJ databases">
        <title>Genome Assembly of Synthetic Allotetraploid Brassica napus Reveals Homoeologous Exchanges between Subgenomes.</title>
        <authorList>
            <person name="Davis J.T."/>
        </authorList>
    </citation>
    <scope>NUCLEOTIDE SEQUENCE [LARGE SCALE GENOMIC DNA]</scope>
    <source>
        <strain evidence="4">cv. Da-Ae</strain>
        <tissue evidence="3">Seedling</tissue>
    </source>
</reference>
<evidence type="ECO:0000313" key="4">
    <source>
        <dbReference type="Proteomes" id="UP000824890"/>
    </source>
</evidence>
<dbReference type="Proteomes" id="UP000824890">
    <property type="component" value="Unassembled WGS sequence"/>
</dbReference>
<feature type="domain" description="Methyltransferase type 11" evidence="2">
    <location>
        <begin position="39"/>
        <end position="129"/>
    </location>
</feature>
<organism evidence="3 4">
    <name type="scientific">Brassica napus</name>
    <name type="common">Rape</name>
    <dbReference type="NCBI Taxonomy" id="3708"/>
    <lineage>
        <taxon>Eukaryota</taxon>
        <taxon>Viridiplantae</taxon>
        <taxon>Streptophyta</taxon>
        <taxon>Embryophyta</taxon>
        <taxon>Tracheophyta</taxon>
        <taxon>Spermatophyta</taxon>
        <taxon>Magnoliopsida</taxon>
        <taxon>eudicotyledons</taxon>
        <taxon>Gunneridae</taxon>
        <taxon>Pentapetalae</taxon>
        <taxon>rosids</taxon>
        <taxon>malvids</taxon>
        <taxon>Brassicales</taxon>
        <taxon>Brassicaceae</taxon>
        <taxon>Brassiceae</taxon>
        <taxon>Brassica</taxon>
    </lineage>
</organism>
<dbReference type="PANTHER" id="PTHR44575">
    <property type="entry name" value="OS01G0589200 PROTEIN"/>
    <property type="match status" value="1"/>
</dbReference>
<dbReference type="PANTHER" id="PTHR44575:SF4">
    <property type="entry name" value="EMBRYONIC ABUNDANT PROTEIN-LIKE"/>
    <property type="match status" value="1"/>
</dbReference>
<feature type="region of interest" description="Disordered" evidence="1">
    <location>
        <begin position="205"/>
        <end position="253"/>
    </location>
</feature>
<proteinExistence type="predicted"/>
<dbReference type="Gene3D" id="3.40.50.150">
    <property type="entry name" value="Vaccinia Virus protein VP39"/>
    <property type="match status" value="1"/>
</dbReference>
<sequence length="253" mass="28761">MAALSEKDASAYLDARPRYPTDWYKKIAERTQDHKFAWDVGTGNGQAAIGLVDHYENVVATDINEAQLKRAIKHSRISYHHTPKNMSEDEMVALIGGENSMDLIVAAQAVHFFDLTTFYNVAKRVLRMGSEGEPVRLDIPHKLSLKGFIGFLKSWQPAMKAKEQGVELVDEDLITKFEEAWGDENQVKDVYYKAHMIVGKIPEMRSESDKVSEDSNKDNLLQTDVGRKQERRQPSDDENRQSKKQNTSEDEAC</sequence>
<keyword evidence="4" id="KW-1185">Reference proteome</keyword>
<protein>
    <recommendedName>
        <fullName evidence="2">Methyltransferase type 11 domain-containing protein</fullName>
    </recommendedName>
</protein>
<accession>A0ABQ8C4P4</accession>
<dbReference type="InterPro" id="IPR013216">
    <property type="entry name" value="Methyltransf_11"/>
</dbReference>
<dbReference type="SUPFAM" id="SSF53335">
    <property type="entry name" value="S-adenosyl-L-methionine-dependent methyltransferases"/>
    <property type="match status" value="1"/>
</dbReference>
<name>A0ABQ8C4P4_BRANA</name>
<feature type="compositionally biased region" description="Basic and acidic residues" evidence="1">
    <location>
        <begin position="225"/>
        <end position="241"/>
    </location>
</feature>
<evidence type="ECO:0000313" key="3">
    <source>
        <dbReference type="EMBL" id="KAH0912049.1"/>
    </source>
</evidence>
<evidence type="ECO:0000259" key="2">
    <source>
        <dbReference type="Pfam" id="PF08241"/>
    </source>
</evidence>
<evidence type="ECO:0000256" key="1">
    <source>
        <dbReference type="SAM" id="MobiDB-lite"/>
    </source>
</evidence>